<reference evidence="4" key="1">
    <citation type="submission" date="2015-07" db="EMBL/GenBank/DDBJ databases">
        <authorList>
            <consortium name="Consortium for Microbial Forensics and Genomics (microFORGE)"/>
            <person name="Knight B.M."/>
            <person name="Roberts D.P."/>
            <person name="Lin D."/>
            <person name="Hari K."/>
            <person name="Fletcher J."/>
            <person name="Melcher U."/>
            <person name="Blagden T."/>
            <person name="Winegar R.A."/>
        </authorList>
    </citation>
    <scope>NUCLEOTIDE SEQUENCE [LARGE SCALE GENOMIC DNA]</scope>
    <source>
        <strain evidence="4">DSM 23493</strain>
    </source>
</reference>
<dbReference type="InterPro" id="IPR008988">
    <property type="entry name" value="Transcriptional_repressor_C"/>
</dbReference>
<evidence type="ECO:0000313" key="4">
    <source>
        <dbReference type="Proteomes" id="UP000037326"/>
    </source>
</evidence>
<evidence type="ECO:0000256" key="1">
    <source>
        <dbReference type="ARBA" id="ARBA00023004"/>
    </source>
</evidence>
<dbReference type="Gene3D" id="2.30.30.90">
    <property type="match status" value="1"/>
</dbReference>
<organism evidence="3 4">
    <name type="scientific">Lysinibacillus xylanilyticus</name>
    <dbReference type="NCBI Taxonomy" id="582475"/>
    <lineage>
        <taxon>Bacteria</taxon>
        <taxon>Bacillati</taxon>
        <taxon>Bacillota</taxon>
        <taxon>Bacilli</taxon>
        <taxon>Bacillales</taxon>
        <taxon>Bacillaceae</taxon>
        <taxon>Lysinibacillus</taxon>
    </lineage>
</organism>
<protein>
    <submittedName>
        <fullName evidence="3">Iron transporter FeoA</fullName>
    </submittedName>
</protein>
<dbReference type="InterPro" id="IPR038157">
    <property type="entry name" value="FeoA_core_dom"/>
</dbReference>
<dbReference type="InterPro" id="IPR007167">
    <property type="entry name" value="Fe-transptr_FeoA-like"/>
</dbReference>
<dbReference type="Pfam" id="PF04023">
    <property type="entry name" value="FeoA"/>
    <property type="match status" value="1"/>
</dbReference>
<dbReference type="GeneID" id="96597383"/>
<evidence type="ECO:0000313" key="3">
    <source>
        <dbReference type="EMBL" id="KMY31339.1"/>
    </source>
</evidence>
<keyword evidence="1" id="KW-0408">Iron</keyword>
<dbReference type="Proteomes" id="UP000037326">
    <property type="component" value="Unassembled WGS sequence"/>
</dbReference>
<dbReference type="OrthoDB" id="9811076at2"/>
<dbReference type="SUPFAM" id="SSF50037">
    <property type="entry name" value="C-terminal domain of transcriptional repressors"/>
    <property type="match status" value="1"/>
</dbReference>
<name>A0A0K9F9Q2_9BACI</name>
<dbReference type="EMBL" id="LFXJ01000005">
    <property type="protein sequence ID" value="KMY31339.1"/>
    <property type="molecule type" value="Genomic_DNA"/>
</dbReference>
<dbReference type="SMART" id="SM00899">
    <property type="entry name" value="FeoA"/>
    <property type="match status" value="1"/>
</dbReference>
<dbReference type="RefSeq" id="WP_049663835.1">
    <property type="nucleotide sequence ID" value="NZ_JBHVRA010000003.1"/>
</dbReference>
<gene>
    <name evidence="3" type="ORF">ACZ11_03505</name>
</gene>
<feature type="domain" description="Ferrous iron transporter FeoA-like" evidence="2">
    <location>
        <begin position="1"/>
        <end position="74"/>
    </location>
</feature>
<comment type="caution">
    <text evidence="3">The sequence shown here is derived from an EMBL/GenBank/DDBJ whole genome shotgun (WGS) entry which is preliminary data.</text>
</comment>
<evidence type="ECO:0000259" key="2">
    <source>
        <dbReference type="SMART" id="SM00899"/>
    </source>
</evidence>
<proteinExistence type="predicted"/>
<sequence>MNLHAVQLGEKVKVKDLQQIDSLLCKRLNAFGIKEGCQVCMVQKGWFSGACILECQGQKIGLRKKDLMDIKVEQV</sequence>
<accession>A0A0K9F9Q2</accession>
<dbReference type="AlphaFoldDB" id="A0A0K9F9Q2"/>
<dbReference type="PATRIC" id="fig|582475.4.peg.92"/>
<dbReference type="GO" id="GO:0046914">
    <property type="term" value="F:transition metal ion binding"/>
    <property type="evidence" value="ECO:0007669"/>
    <property type="project" value="InterPro"/>
</dbReference>